<organism evidence="1 2">
    <name type="scientific">Linum tenue</name>
    <dbReference type="NCBI Taxonomy" id="586396"/>
    <lineage>
        <taxon>Eukaryota</taxon>
        <taxon>Viridiplantae</taxon>
        <taxon>Streptophyta</taxon>
        <taxon>Embryophyta</taxon>
        <taxon>Tracheophyta</taxon>
        <taxon>Spermatophyta</taxon>
        <taxon>Magnoliopsida</taxon>
        <taxon>eudicotyledons</taxon>
        <taxon>Gunneridae</taxon>
        <taxon>Pentapetalae</taxon>
        <taxon>rosids</taxon>
        <taxon>fabids</taxon>
        <taxon>Malpighiales</taxon>
        <taxon>Linaceae</taxon>
        <taxon>Linum</taxon>
    </lineage>
</organism>
<gene>
    <name evidence="1" type="ORF">LITE_LOCUS34544</name>
</gene>
<sequence>MDQARRYVLFNCEDNCPEISAYLKEYEQPPFKKRKGGTRWIKERTQSQ</sequence>
<reference evidence="1" key="1">
    <citation type="submission" date="2022-08" db="EMBL/GenBank/DDBJ databases">
        <authorList>
            <person name="Gutierrez-Valencia J."/>
        </authorList>
    </citation>
    <scope>NUCLEOTIDE SEQUENCE</scope>
</reference>
<dbReference type="EMBL" id="CAMGYJ010000008">
    <property type="protein sequence ID" value="CAI0460602.1"/>
    <property type="molecule type" value="Genomic_DNA"/>
</dbReference>
<feature type="non-terminal residue" evidence="1">
    <location>
        <position position="48"/>
    </location>
</feature>
<evidence type="ECO:0000313" key="2">
    <source>
        <dbReference type="Proteomes" id="UP001154282"/>
    </source>
</evidence>
<evidence type="ECO:0000313" key="1">
    <source>
        <dbReference type="EMBL" id="CAI0460602.1"/>
    </source>
</evidence>
<keyword evidence="2" id="KW-1185">Reference proteome</keyword>
<proteinExistence type="predicted"/>
<accession>A0AAV0NQD9</accession>
<dbReference type="Proteomes" id="UP001154282">
    <property type="component" value="Unassembled WGS sequence"/>
</dbReference>
<comment type="caution">
    <text evidence="1">The sequence shown here is derived from an EMBL/GenBank/DDBJ whole genome shotgun (WGS) entry which is preliminary data.</text>
</comment>
<name>A0AAV0NQD9_9ROSI</name>
<protein>
    <submittedName>
        <fullName evidence="1">Uncharacterized protein</fullName>
    </submittedName>
</protein>
<dbReference type="AlphaFoldDB" id="A0AAV0NQD9"/>